<proteinExistence type="predicted"/>
<keyword evidence="3" id="KW-1185">Reference proteome</keyword>
<evidence type="ECO:0000256" key="1">
    <source>
        <dbReference type="SAM" id="MobiDB-lite"/>
    </source>
</evidence>
<name>A0ABN9VH83_9DINO</name>
<feature type="region of interest" description="Disordered" evidence="1">
    <location>
        <begin position="303"/>
        <end position="384"/>
    </location>
</feature>
<feature type="region of interest" description="Disordered" evidence="1">
    <location>
        <begin position="1"/>
        <end position="38"/>
    </location>
</feature>
<comment type="caution">
    <text evidence="2">The sequence shown here is derived from an EMBL/GenBank/DDBJ whole genome shotgun (WGS) entry which is preliminary data.</text>
</comment>
<feature type="compositionally biased region" description="Low complexity" evidence="1">
    <location>
        <begin position="1190"/>
        <end position="1200"/>
    </location>
</feature>
<dbReference type="Proteomes" id="UP001189429">
    <property type="component" value="Unassembled WGS sequence"/>
</dbReference>
<evidence type="ECO:0000313" key="2">
    <source>
        <dbReference type="EMBL" id="CAK0872153.1"/>
    </source>
</evidence>
<organism evidence="2 3">
    <name type="scientific">Prorocentrum cordatum</name>
    <dbReference type="NCBI Taxonomy" id="2364126"/>
    <lineage>
        <taxon>Eukaryota</taxon>
        <taxon>Sar</taxon>
        <taxon>Alveolata</taxon>
        <taxon>Dinophyceae</taxon>
        <taxon>Prorocentrales</taxon>
        <taxon>Prorocentraceae</taxon>
        <taxon>Prorocentrum</taxon>
    </lineage>
</organism>
<sequence>MGKRGIAHVGKQQDRIQNTRRRLSGKAPADLAAAEEEPGEVADQHALLLVRPRVCKSCGQNTHEYDRHCKGSVYLWWPKCERNKAGEKVPMGNECGYCIYVRQKYFPVGTKQADVLTMREEKGTEEQERQENLRRDRASGENLMQAQHAANVSATSKNEEQRFDEAFEEGVFEELHEFAASRNLEFDDEEELIYYIENTLGFECGEGETGVFGVYVVENPKGSYRFKRGVKKVASFGVKERHEDEESAKRQHMEDTAGGVGMIRGVPGHPGHAQVGVGAGASPAADKGAMSCMSISDASEFGAASGGCSMSSRSDRQQQLGLGHRRLQHASGPRRPRSDAARSSGPSPSPRTPCAASKLKASEGMDDPPTAKPKKQRQTNGHSVEGGRQLLEEVESYWGNALLWSRKYRSRDFENLLTRLSARASKTSSLDHQDASSVAEELYQLSVQLADARNFVTMLRESPESVVLQLSEAGIDFFKKIDDATVANIFSTVMLTLVAHPSADVVKLGLQVAKYRKDAPKALSLAIMGAPSDYATSVQVNIIQTFIDKVIKKNSMQDFITIMSNCSDAIGECDLDSIDTSTKLIDDATGWCPAVLADLHAIRFFAQVLAADPKEKLPRALRVMGVQLVNNKEKLSSRLRVCMRVNAGTANWAKAAFDRLPTSSSIGGADDCVLQESVVKSVQQLTASLDDACGRLDNQNGIAVLWELIGGMAADDEIIGSIEAFSRYFDGLDDNDDTKDPAYTEHVALKDKFVRQLCNSTSHILTHYSNFSMDLDGIYNGVTLEVDTGCEQCESADDADPFKVLSQVAWCILLFDIPPPARATIKEMKSRCDVIVKVNCVRIQSGQKPVESSMMQWSDVWQEESVINCAPKLPSDSDEHFYASHFEAFNKAVCCRPASQPILDYVRHVVASENCAKATPKFLQVTSEIKDALPPAVQDHVAAVRACNLIRSTATACLQGKLVGCMQATSVLKSYADVVAPVGDKKELAEWKQVLIGEWGKRFKDILKKVDLSSTQAFVKKYGPDGESILALISAWDFGGEGEQSWLASPTRDAAKEQEMKAVESFVMSFGPAERALEDLKVARSSLYWLDPVLANRLDEGIATLPEARALKKTAAVLMCSIVLCNACLTGIGKNEARKYVAEKVMVNLADLPPKLTEALESEGSTSASASASAAAATVSGTSGAEGASAEVALEASATKPPKKKAFKAPKCPGSA</sequence>
<feature type="compositionally biased region" description="Basic residues" evidence="1">
    <location>
        <begin position="323"/>
        <end position="335"/>
    </location>
</feature>
<dbReference type="EMBL" id="CAUYUJ010017139">
    <property type="protein sequence ID" value="CAK0872153.1"/>
    <property type="molecule type" value="Genomic_DNA"/>
</dbReference>
<reference evidence="2" key="1">
    <citation type="submission" date="2023-10" db="EMBL/GenBank/DDBJ databases">
        <authorList>
            <person name="Chen Y."/>
            <person name="Shah S."/>
            <person name="Dougan E. K."/>
            <person name="Thang M."/>
            <person name="Chan C."/>
        </authorList>
    </citation>
    <scope>NUCLEOTIDE SEQUENCE [LARGE SCALE GENOMIC DNA]</scope>
</reference>
<feature type="region of interest" description="Disordered" evidence="1">
    <location>
        <begin position="1190"/>
        <end position="1216"/>
    </location>
</feature>
<protein>
    <submittedName>
        <fullName evidence="2">Uncharacterized protein</fullName>
    </submittedName>
</protein>
<gene>
    <name evidence="2" type="ORF">PCOR1329_LOCUS57700</name>
</gene>
<evidence type="ECO:0000313" key="3">
    <source>
        <dbReference type="Proteomes" id="UP001189429"/>
    </source>
</evidence>
<accession>A0ABN9VH83</accession>